<name>Q0W943_METAR</name>
<dbReference type="Pfam" id="PF09875">
    <property type="entry name" value="DUF2102"/>
    <property type="match status" value="1"/>
</dbReference>
<proteinExistence type="predicted"/>
<protein>
    <recommendedName>
        <fullName evidence="3">Methanogenesis marker protein 6</fullName>
    </recommendedName>
</protein>
<keyword evidence="2" id="KW-1185">Reference proteome</keyword>
<dbReference type="AlphaFoldDB" id="Q0W943"/>
<accession>Q0W943</accession>
<dbReference type="EMBL" id="AM114193">
    <property type="protein sequence ID" value="CAJ35174.1"/>
    <property type="molecule type" value="Genomic_DNA"/>
</dbReference>
<dbReference type="Proteomes" id="UP000000663">
    <property type="component" value="Chromosome"/>
</dbReference>
<dbReference type="eggNOG" id="arCOG04901">
    <property type="taxonomic scope" value="Archaea"/>
</dbReference>
<dbReference type="InterPro" id="IPR012025">
    <property type="entry name" value="Methan_mark_6"/>
</dbReference>
<evidence type="ECO:0000313" key="2">
    <source>
        <dbReference type="Proteomes" id="UP000000663"/>
    </source>
</evidence>
<evidence type="ECO:0008006" key="3">
    <source>
        <dbReference type="Google" id="ProtNLM"/>
    </source>
</evidence>
<dbReference type="OrthoDB" id="148219at2157"/>
<dbReference type="NCBIfam" id="TIGR03272">
    <property type="entry name" value="methan_mark_6"/>
    <property type="match status" value="1"/>
</dbReference>
<organism evidence="1 2">
    <name type="scientific">Methanocella arvoryzae (strain DSM 22066 / NBRC 105507 / MRE50)</name>
    <dbReference type="NCBI Taxonomy" id="351160"/>
    <lineage>
        <taxon>Archaea</taxon>
        <taxon>Methanobacteriati</taxon>
        <taxon>Methanobacteriota</taxon>
        <taxon>Stenosarchaea group</taxon>
        <taxon>Methanomicrobia</taxon>
        <taxon>Methanocellales</taxon>
        <taxon>Methanocellaceae</taxon>
        <taxon>Methanocella</taxon>
    </lineage>
</organism>
<dbReference type="KEGG" id="rci:LRC168"/>
<dbReference type="PIRSF" id="PIRSF005642">
    <property type="entry name" value="UCP005642"/>
    <property type="match status" value="1"/>
</dbReference>
<evidence type="ECO:0000313" key="1">
    <source>
        <dbReference type="EMBL" id="CAJ35174.1"/>
    </source>
</evidence>
<dbReference type="RefSeq" id="WP_012037313.1">
    <property type="nucleotide sequence ID" value="NC_009464.1"/>
</dbReference>
<sequence>MASEGQQEDVITKMVVISDSLLPAEVAISAYKITSDVVIKETCYGLMITGKRSEVNRLAEELRNEHPHKIFIKERGYPSGDKRRCRANRGGGPRPGFHQLKEELDILPDIAKGLVLVERGFTPVPQPRPKNIDVDRFKEIINSTIAEGDAQ</sequence>
<gene>
    <name evidence="1" type="ORF">LRC168</name>
</gene>
<dbReference type="STRING" id="351160.LRC168"/>
<dbReference type="GeneID" id="5143130"/>
<reference evidence="1 2" key="1">
    <citation type="journal article" date="2006" name="Science">
        <title>Genome of rice cluster I archaea -- the key methane producers in the rice rhizosphere.</title>
        <authorList>
            <person name="Erkel C."/>
            <person name="Kube M."/>
            <person name="Reinhardt R."/>
            <person name="Liesack W."/>
        </authorList>
    </citation>
    <scope>NUCLEOTIDE SEQUENCE [LARGE SCALE GENOMIC DNA]</scope>
    <source>
        <strain evidence="2">DSM 22066 / NBRC 105507 / MRE50</strain>
    </source>
</reference>